<evidence type="ECO:0000259" key="2">
    <source>
        <dbReference type="Pfam" id="PF00135"/>
    </source>
</evidence>
<dbReference type="KEGG" id="kbs:EPA93_30230"/>
<feature type="region of interest" description="Disordered" evidence="1">
    <location>
        <begin position="46"/>
        <end position="74"/>
    </location>
</feature>
<dbReference type="EMBL" id="CP035758">
    <property type="protein sequence ID" value="QBD80031.1"/>
    <property type="molecule type" value="Genomic_DNA"/>
</dbReference>
<dbReference type="Proteomes" id="UP000290365">
    <property type="component" value="Chromosome"/>
</dbReference>
<accession>A0A4V0YZK4</accession>
<keyword evidence="4" id="KW-1185">Reference proteome</keyword>
<dbReference type="InterPro" id="IPR002018">
    <property type="entry name" value="CarbesteraseB"/>
</dbReference>
<feature type="domain" description="Carboxylesterase type B" evidence="2">
    <location>
        <begin position="12"/>
        <end position="500"/>
    </location>
</feature>
<evidence type="ECO:0000313" key="4">
    <source>
        <dbReference type="Proteomes" id="UP000290365"/>
    </source>
</evidence>
<dbReference type="InterPro" id="IPR050309">
    <property type="entry name" value="Type-B_Carboxylest/Lipase"/>
</dbReference>
<reference evidence="3 4" key="1">
    <citation type="submission" date="2019-01" db="EMBL/GenBank/DDBJ databases">
        <title>Ktedonosporobacter rubrisoli SCAWS-G2.</title>
        <authorList>
            <person name="Huang Y."/>
            <person name="Yan B."/>
        </authorList>
    </citation>
    <scope>NUCLEOTIDE SEQUENCE [LARGE SCALE GENOMIC DNA]</scope>
    <source>
        <strain evidence="3 4">SCAWS-G2</strain>
    </source>
</reference>
<evidence type="ECO:0000313" key="3">
    <source>
        <dbReference type="EMBL" id="QBD80031.1"/>
    </source>
</evidence>
<name>A0A4V0YZK4_KTERU</name>
<dbReference type="OrthoDB" id="9775851at2"/>
<sequence length="524" mass="56758">MVARKQSKDFSALVQTDAGPILGTVYEEYRLFQGIPYAAPPVGELRWKSPQPPEPWSEPRNATKPGNWCPQPQSGLANTPGGGTEDCLFLNVTTPHAASVGQLKPVMVWLHGGGPVGAGSPFDAHRLALIGDVVVVTLNYRLGIFGFFGYPGLQGAGGFGLEDQQAALRWVQRNIAAFGGDPQNVTLFGQSYGGLCTTMQLSSPTAVGLFQRAIIQSDPAAANFPRNAFTEGAPALPSLWRSRAEVEALGQYIVESEGWLDPAKTDPTTALKILRSLPATSLIPATAAFSCPVFGNAVQPENPAQALRSGHFQQMTVMAGGTRDEARYFVGVGYDFQGRPLQSITAERYAALLTESFGEAAPEIRERYPLSDYESPGLAWASVISDGVWALGNWQQNRALAEQVPLYVYEFADRQAPHIASFLPDVPPGAYHAAELNYLLDFFDQPAQLAPEQQRLSEQMIRYWTNFARTGNPNSSDLPAWPFFDPGKAVPYVQALTTAKAGGIRGIDLAAEHQLDFWSDLRAG</sequence>
<protein>
    <submittedName>
        <fullName evidence="3">Carboxylesterase/lipase family protein</fullName>
    </submittedName>
</protein>
<organism evidence="3 4">
    <name type="scientific">Ktedonosporobacter rubrisoli</name>
    <dbReference type="NCBI Taxonomy" id="2509675"/>
    <lineage>
        <taxon>Bacteria</taxon>
        <taxon>Bacillati</taxon>
        <taxon>Chloroflexota</taxon>
        <taxon>Ktedonobacteria</taxon>
        <taxon>Ktedonobacterales</taxon>
        <taxon>Ktedonosporobacteraceae</taxon>
        <taxon>Ktedonosporobacter</taxon>
    </lineage>
</organism>
<proteinExistence type="predicted"/>
<dbReference type="Gene3D" id="3.40.50.1820">
    <property type="entry name" value="alpha/beta hydrolase"/>
    <property type="match status" value="1"/>
</dbReference>
<dbReference type="PANTHER" id="PTHR11559">
    <property type="entry name" value="CARBOXYLESTERASE"/>
    <property type="match status" value="1"/>
</dbReference>
<gene>
    <name evidence="3" type="ORF">EPA93_30230</name>
</gene>
<dbReference type="InterPro" id="IPR029058">
    <property type="entry name" value="AB_hydrolase_fold"/>
</dbReference>
<dbReference type="Pfam" id="PF00135">
    <property type="entry name" value="COesterase"/>
    <property type="match status" value="1"/>
</dbReference>
<dbReference type="RefSeq" id="WP_129891097.1">
    <property type="nucleotide sequence ID" value="NZ_CP035758.1"/>
</dbReference>
<dbReference type="SUPFAM" id="SSF53474">
    <property type="entry name" value="alpha/beta-Hydrolases"/>
    <property type="match status" value="1"/>
</dbReference>
<dbReference type="AlphaFoldDB" id="A0A4V0YZK4"/>
<evidence type="ECO:0000256" key="1">
    <source>
        <dbReference type="SAM" id="MobiDB-lite"/>
    </source>
</evidence>